<keyword evidence="10" id="KW-0206">Cytoskeleton</keyword>
<feature type="domain" description="Reverse transcriptase Ty1/copia-type" evidence="15">
    <location>
        <begin position="117"/>
        <end position="218"/>
    </location>
</feature>
<feature type="transmembrane region" description="Helical" evidence="13">
    <location>
        <begin position="592"/>
        <end position="611"/>
    </location>
</feature>
<dbReference type="PANTHER" id="PTHR31618">
    <property type="entry name" value="MECHANOSENSITIVE ION CHANNEL PROTEIN 5"/>
    <property type="match status" value="1"/>
</dbReference>
<keyword evidence="8 13" id="KW-0472">Membrane</keyword>
<evidence type="ECO:0000313" key="17">
    <source>
        <dbReference type="Proteomes" id="UP001151760"/>
    </source>
</evidence>
<feature type="compositionally biased region" description="Basic and acidic residues" evidence="12">
    <location>
        <begin position="423"/>
        <end position="432"/>
    </location>
</feature>
<keyword evidence="7" id="KW-0406">Ion transport</keyword>
<dbReference type="PANTHER" id="PTHR31618:SF1">
    <property type="entry name" value="EF-HAND DOMAIN-CONTAINING PROTEIN"/>
    <property type="match status" value="1"/>
</dbReference>
<dbReference type="Proteomes" id="UP001151760">
    <property type="component" value="Unassembled WGS sequence"/>
</dbReference>
<feature type="transmembrane region" description="Helical" evidence="13">
    <location>
        <begin position="475"/>
        <end position="496"/>
    </location>
</feature>
<feature type="region of interest" description="Disordered" evidence="12">
    <location>
        <begin position="420"/>
        <end position="448"/>
    </location>
</feature>
<dbReference type="InterPro" id="IPR010920">
    <property type="entry name" value="LSM_dom_sf"/>
</dbReference>
<keyword evidence="7" id="KW-0813">Transport</keyword>
<evidence type="ECO:0000256" key="11">
    <source>
        <dbReference type="ARBA" id="ARBA00023303"/>
    </source>
</evidence>
<evidence type="ECO:0000256" key="10">
    <source>
        <dbReference type="ARBA" id="ARBA00023212"/>
    </source>
</evidence>
<organism evidence="16 17">
    <name type="scientific">Tanacetum coccineum</name>
    <dbReference type="NCBI Taxonomy" id="301880"/>
    <lineage>
        <taxon>Eukaryota</taxon>
        <taxon>Viridiplantae</taxon>
        <taxon>Streptophyta</taxon>
        <taxon>Embryophyta</taxon>
        <taxon>Tracheophyta</taxon>
        <taxon>Spermatophyta</taxon>
        <taxon>Magnoliopsida</taxon>
        <taxon>eudicotyledons</taxon>
        <taxon>Gunneridae</taxon>
        <taxon>Pentapetalae</taxon>
        <taxon>asterids</taxon>
        <taxon>campanulids</taxon>
        <taxon>Asterales</taxon>
        <taxon>Asteraceae</taxon>
        <taxon>Asteroideae</taxon>
        <taxon>Anthemideae</taxon>
        <taxon>Anthemidinae</taxon>
        <taxon>Tanacetum</taxon>
    </lineage>
</organism>
<feature type="region of interest" description="Disordered" evidence="12">
    <location>
        <begin position="66"/>
        <end position="87"/>
    </location>
</feature>
<evidence type="ECO:0000256" key="8">
    <source>
        <dbReference type="ARBA" id="ARBA00023136"/>
    </source>
</evidence>
<dbReference type="Gene3D" id="2.30.30.60">
    <property type="match status" value="1"/>
</dbReference>
<gene>
    <name evidence="16" type="ORF">Tco_0894586</name>
</gene>
<keyword evidence="5 13" id="KW-0812">Transmembrane</keyword>
<feature type="transmembrane region" description="Helical" evidence="13">
    <location>
        <begin position="1176"/>
        <end position="1195"/>
    </location>
</feature>
<keyword evidence="4" id="KW-0963">Cytoplasm</keyword>
<evidence type="ECO:0000256" key="5">
    <source>
        <dbReference type="ARBA" id="ARBA00022692"/>
    </source>
</evidence>
<dbReference type="InterPro" id="IPR034666">
    <property type="entry name" value="ARPC2/4"/>
</dbReference>
<evidence type="ECO:0000256" key="9">
    <source>
        <dbReference type="ARBA" id="ARBA00023203"/>
    </source>
</evidence>
<evidence type="ECO:0000256" key="12">
    <source>
        <dbReference type="SAM" id="MobiDB-lite"/>
    </source>
</evidence>
<protein>
    <submittedName>
        <fullName evidence="16">Mechanosensitive ion channel protein 6-like protein</fullName>
    </submittedName>
</protein>
<evidence type="ECO:0000256" key="13">
    <source>
        <dbReference type="SAM" id="Phobius"/>
    </source>
</evidence>
<feature type="transmembrane region" description="Helical" evidence="13">
    <location>
        <begin position="508"/>
        <end position="535"/>
    </location>
</feature>
<name>A0ABQ5CDG1_9ASTR</name>
<evidence type="ECO:0000256" key="6">
    <source>
        <dbReference type="ARBA" id="ARBA00022989"/>
    </source>
</evidence>
<dbReference type="InterPro" id="IPR013103">
    <property type="entry name" value="RVT_2"/>
</dbReference>
<reference evidence="16" key="1">
    <citation type="journal article" date="2022" name="Int. J. Mol. Sci.">
        <title>Draft Genome of Tanacetum Coccineum: Genomic Comparison of Closely Related Tanacetum-Family Plants.</title>
        <authorList>
            <person name="Yamashiro T."/>
            <person name="Shiraishi A."/>
            <person name="Nakayama K."/>
            <person name="Satake H."/>
        </authorList>
    </citation>
    <scope>NUCLEOTIDE SEQUENCE</scope>
</reference>
<dbReference type="Pfam" id="PF05856">
    <property type="entry name" value="ARPC4"/>
    <property type="match status" value="1"/>
</dbReference>
<sequence length="1431" mass="163522">MSFWDYALESVACILIMVPTIKVEKKPYELWHAKVLNFSYLKFSKNSLISQEASGSHVDLEIFQEEDTHPSKNSSNHHDEEHGLGEHGEPAKYKAAFLDPDKWLEAMNAEMQSMKDNEVWVEVDLHPNAKTIRSKWLFKKKTNLDGNVHTYKVRIVAKGYTQTYNVDYEATFSPVADIKSIRILFAIVAFYDYEIWHIDVKIAFLNGHLTEEVYMGNSITTILPERVKSIQESTILSTLIFLGVSGANELALVSLMGLRRPHLNFPLLFLMVVSNQNQTGDRQRDLEKTTNSNAASAAKETELAAGYTNFDYYPPIPDQQNHATKKIWRDSSYDFRNHEGGKFDFVTSSTPSPQQSPALSSPNNYGTLTPKEVKVSFQDEVIDQPVRRRSNGVGGSSSEVLTCSGNASFTRKSTLLRTKTKSRFMDPPETKHKSGQLSKSGVLRKGGSEIDEEDPFLDDDLPDEYRELRYSKWTLVQLFSLILISAALVCTLNIPYFKHKKLFDLKLWKWAIMVLVLISGRLVSGWGIRIIVLLIERNFLLRKRVLYFVYGLRKAVQNFVWLTLVLIAWKIIFDHKVEEMTHGKEVLPYVTKIWVCLLVGTIVWLLKTLLLKVLASSFHVSTFFDRIQESLFNQYVIETLSGPPLIEIQQEQEEEDRVVEEVQRFQNAGATLPTDLKENLFKKNDRLIGTPRANTPRAGNGKSGKFSETTTPKKVDEGITIDHLHSLNQKNISAWNMKRLMHIIRKGTLSTLDEQLEGSRVYAEDESAVQITDEMQAKVAAKKIFINVAKQGSKRIYLSDLMHYLREDEALKAIRLFDGESETQGISKRALKNWVVNVFRERKALALSLDDTKTAVKKLHQMLNVAVGDRCEVDKVQLVVEEMNILTTVFLRFDKQKIIYPNSVLATKPIANYYRSPDMRDDIDFSIHVSTPVEKVSLMKQRITSYVENKSEHWHPAPSILVRDVEDLNRVKISLWLFHRMNFQDMLERWKRRGLLVEEMIKIFKDLEIEYRMLPVDLNCSFDGIFVRFLAQRQLEHIVVHGSQGETIGSSVRLYLTCIRNTLEAAMCLQNSPCQEVERHNKPEVEMKTSPKLLLNPVMISGDEALTTCHLARKVNMISQPTLILVPTMNKKQYVEEMVEALAQGHDLCIGGDYFEMLMQTCAFVKVIPFVKLGDVQATFSGLFTVAFFLFISYAVQRRNCAERPHANIFCFYVFLSLLGQFALHMLFFISSVKDAEKHMPDECIDLTTEFEIVKDETSWSKHYITTGGLVVHIEGVRTLLCFLDCSSDVGAAMMVLVYKVEQKMLILLWKCSHEVMVVGVYHTSRLICPQSRVDVQMDLVVAFFLFKPLIKVVKALHGDSGSLEHPTLSRFHNSAWIGILKAINKLKSKGVDLMSFCIEDSQLTELLHLLSSVTLFPTCDRWTWTLHGLG</sequence>
<dbReference type="InterPro" id="IPR016688">
    <property type="entry name" value="MscS-like_plants/fungi"/>
</dbReference>
<dbReference type="InterPro" id="IPR006685">
    <property type="entry name" value="MscS_channel_2nd"/>
</dbReference>
<feature type="region of interest" description="Disordered" evidence="12">
    <location>
        <begin position="688"/>
        <end position="711"/>
    </location>
</feature>
<keyword evidence="11" id="KW-0407">Ion channel</keyword>
<feature type="domain" description="Mechanosensitive ion channel MscS" evidence="14">
    <location>
        <begin position="865"/>
        <end position="914"/>
    </location>
</feature>
<feature type="transmembrane region" description="Helical" evidence="13">
    <location>
        <begin position="1207"/>
        <end position="1230"/>
    </location>
</feature>
<evidence type="ECO:0000313" key="16">
    <source>
        <dbReference type="EMBL" id="GJT24649.1"/>
    </source>
</evidence>
<keyword evidence="6 13" id="KW-1133">Transmembrane helix</keyword>
<comment type="similarity">
    <text evidence="3">Belongs to the MscS (TC 1.A.23) family.</text>
</comment>
<feature type="region of interest" description="Disordered" evidence="12">
    <location>
        <begin position="380"/>
        <end position="399"/>
    </location>
</feature>
<feature type="compositionally biased region" description="Low complexity" evidence="12">
    <location>
        <begin position="347"/>
        <end position="362"/>
    </location>
</feature>
<keyword evidence="9" id="KW-0009">Actin-binding</keyword>
<dbReference type="EMBL" id="BQNB010014152">
    <property type="protein sequence ID" value="GJT24649.1"/>
    <property type="molecule type" value="Genomic_DNA"/>
</dbReference>
<dbReference type="InterPro" id="IPR008384">
    <property type="entry name" value="ARPC4"/>
</dbReference>
<evidence type="ECO:0000256" key="1">
    <source>
        <dbReference type="ARBA" id="ARBA00004141"/>
    </source>
</evidence>
<proteinExistence type="inferred from homology"/>
<dbReference type="SUPFAM" id="SSF50182">
    <property type="entry name" value="Sm-like ribonucleoproteins"/>
    <property type="match status" value="1"/>
</dbReference>
<comment type="caution">
    <text evidence="16">The sequence shown here is derived from an EMBL/GenBank/DDBJ whole genome shotgun (WGS) entry which is preliminary data.</text>
</comment>
<comment type="subcellular location">
    <subcellularLocation>
        <location evidence="2">Cytoplasm</location>
        <location evidence="2">Cytoskeleton</location>
    </subcellularLocation>
    <subcellularLocation>
        <location evidence="1">Membrane</location>
        <topology evidence="1">Multi-pass membrane protein</topology>
    </subcellularLocation>
</comment>
<feature type="region of interest" description="Disordered" evidence="12">
    <location>
        <begin position="344"/>
        <end position="369"/>
    </location>
</feature>
<accession>A0ABQ5CDG1</accession>
<evidence type="ECO:0000256" key="3">
    <source>
        <dbReference type="ARBA" id="ARBA00008017"/>
    </source>
</evidence>
<dbReference type="InterPro" id="IPR023408">
    <property type="entry name" value="MscS_beta-dom_sf"/>
</dbReference>
<evidence type="ECO:0000259" key="15">
    <source>
        <dbReference type="Pfam" id="PF07727"/>
    </source>
</evidence>
<evidence type="ECO:0000256" key="4">
    <source>
        <dbReference type="ARBA" id="ARBA00022490"/>
    </source>
</evidence>
<evidence type="ECO:0000256" key="7">
    <source>
        <dbReference type="ARBA" id="ARBA00023065"/>
    </source>
</evidence>
<evidence type="ECO:0000256" key="2">
    <source>
        <dbReference type="ARBA" id="ARBA00004245"/>
    </source>
</evidence>
<dbReference type="SUPFAM" id="SSF69645">
    <property type="entry name" value="Arp2/3 complex subunits"/>
    <property type="match status" value="1"/>
</dbReference>
<keyword evidence="17" id="KW-1185">Reference proteome</keyword>
<dbReference type="Pfam" id="PF00924">
    <property type="entry name" value="MS_channel_2nd"/>
    <property type="match status" value="1"/>
</dbReference>
<dbReference type="Gene3D" id="3.30.1460.20">
    <property type="match status" value="1"/>
</dbReference>
<reference evidence="16" key="2">
    <citation type="submission" date="2022-01" db="EMBL/GenBank/DDBJ databases">
        <authorList>
            <person name="Yamashiro T."/>
            <person name="Shiraishi A."/>
            <person name="Satake H."/>
            <person name="Nakayama K."/>
        </authorList>
    </citation>
    <scope>NUCLEOTIDE SEQUENCE</scope>
</reference>
<feature type="transmembrane region" description="Helical" evidence="13">
    <location>
        <begin position="555"/>
        <end position="572"/>
    </location>
</feature>
<evidence type="ECO:0000259" key="14">
    <source>
        <dbReference type="Pfam" id="PF00924"/>
    </source>
</evidence>
<dbReference type="Pfam" id="PF07727">
    <property type="entry name" value="RVT_2"/>
    <property type="match status" value="1"/>
</dbReference>